<sequence length="410" mass="46358">MYADAQWASDVNNTISVSKRATQDSGDQTEDGFLKKQPVAKSSTGETSTDSQEVPEVNTEIPDETPQVESQSQTDGSASRLSDRSTPKPNLEEEELHKSSKTEEFIAKRWIQNLYKSNPNWIALRFNPIKTNTTRDMKRYIGKNGELYRVSTGKPSKSKYIDWVLTAEDLMNIRSDGESNSIDEVSLMRMEDANIPYQNITGNKRRDEFPSQRMGKVHIRPTWFHDSSSSTTADEKQAKSKILFMLKAYKKKLIGSNTVIRPVLKDGEVLNKYELITDSKGDLNVRNQETKRNKQSRLSEISWQSTLALFSETVKSRGLTFEFEPSPDTVLDSDPNRFKPTQGIWYKGKLSGSDVMEDLSIPETEAKAIISDYFIEAGKSDSIFPIHLLPLTIGKANKNTISARLTVIYE</sequence>
<dbReference type="OrthoDB" id="10523591at2759"/>
<dbReference type="EMBL" id="ANIX01000476">
    <property type="protein sequence ID" value="ETP24765.1"/>
    <property type="molecule type" value="Genomic_DNA"/>
</dbReference>
<organism evidence="2 3">
    <name type="scientific">Phytophthora nicotianae CJ01A1</name>
    <dbReference type="NCBI Taxonomy" id="1317063"/>
    <lineage>
        <taxon>Eukaryota</taxon>
        <taxon>Sar</taxon>
        <taxon>Stramenopiles</taxon>
        <taxon>Oomycota</taxon>
        <taxon>Peronosporomycetes</taxon>
        <taxon>Peronosporales</taxon>
        <taxon>Peronosporaceae</taxon>
        <taxon>Phytophthora</taxon>
    </lineage>
</organism>
<name>W2XPI5_PHYNI</name>
<feature type="region of interest" description="Disordered" evidence="1">
    <location>
        <begin position="1"/>
        <end position="99"/>
    </location>
</feature>
<proteinExistence type="predicted"/>
<accession>W2XPI5</accession>
<evidence type="ECO:0000313" key="2">
    <source>
        <dbReference type="EMBL" id="ETP24765.1"/>
    </source>
</evidence>
<gene>
    <name evidence="2" type="ORF">F441_02290</name>
</gene>
<feature type="compositionally biased region" description="Polar residues" evidence="1">
    <location>
        <begin position="9"/>
        <end position="26"/>
    </location>
</feature>
<evidence type="ECO:0000256" key="1">
    <source>
        <dbReference type="SAM" id="MobiDB-lite"/>
    </source>
</evidence>
<dbReference type="AlphaFoldDB" id="W2XPI5"/>
<comment type="caution">
    <text evidence="2">The sequence shown here is derived from an EMBL/GenBank/DDBJ whole genome shotgun (WGS) entry which is preliminary data.</text>
</comment>
<dbReference type="Proteomes" id="UP000018958">
    <property type="component" value="Unassembled WGS sequence"/>
</dbReference>
<feature type="compositionally biased region" description="Polar residues" evidence="1">
    <location>
        <begin position="40"/>
        <end position="52"/>
    </location>
</feature>
<evidence type="ECO:0000313" key="3">
    <source>
        <dbReference type="Proteomes" id="UP000018958"/>
    </source>
</evidence>
<feature type="compositionally biased region" description="Polar residues" evidence="1">
    <location>
        <begin position="67"/>
        <end position="80"/>
    </location>
</feature>
<reference evidence="2 3" key="1">
    <citation type="submission" date="2013-11" db="EMBL/GenBank/DDBJ databases">
        <title>The Genome Sequence of Phytophthora parasitica CJ01A1.</title>
        <authorList>
            <consortium name="The Broad Institute Genomics Platform"/>
            <person name="Russ C."/>
            <person name="Tyler B."/>
            <person name="Panabieres F."/>
            <person name="Shan W."/>
            <person name="Tripathy S."/>
            <person name="Grunwald N."/>
            <person name="Machado M."/>
            <person name="Johnson C.S."/>
            <person name="Walker B."/>
            <person name="Young S.K."/>
            <person name="Zeng Q."/>
            <person name="Gargeya S."/>
            <person name="Fitzgerald M."/>
            <person name="Haas B."/>
            <person name="Abouelleil A."/>
            <person name="Allen A.W."/>
            <person name="Alvarado L."/>
            <person name="Arachchi H.M."/>
            <person name="Berlin A.M."/>
            <person name="Chapman S.B."/>
            <person name="Gainer-Dewar J."/>
            <person name="Goldberg J."/>
            <person name="Griggs A."/>
            <person name="Gujja S."/>
            <person name="Hansen M."/>
            <person name="Howarth C."/>
            <person name="Imamovic A."/>
            <person name="Ireland A."/>
            <person name="Larimer J."/>
            <person name="McCowan C."/>
            <person name="Murphy C."/>
            <person name="Pearson M."/>
            <person name="Poon T.W."/>
            <person name="Priest M."/>
            <person name="Roberts A."/>
            <person name="Saif S."/>
            <person name="Shea T."/>
            <person name="Sisk P."/>
            <person name="Sykes S."/>
            <person name="Wortman J."/>
            <person name="Nusbaum C."/>
            <person name="Birren B."/>
        </authorList>
    </citation>
    <scope>NUCLEOTIDE SEQUENCE [LARGE SCALE GENOMIC DNA]</scope>
    <source>
        <strain evidence="2 3">CJ01A1</strain>
    </source>
</reference>
<protein>
    <submittedName>
        <fullName evidence="2">Uncharacterized protein</fullName>
    </submittedName>
</protein>